<keyword evidence="1" id="KW-0812">Transmembrane</keyword>
<organism evidence="2 3">
    <name type="scientific">Marinitenerispora sediminis</name>
    <dbReference type="NCBI Taxonomy" id="1931232"/>
    <lineage>
        <taxon>Bacteria</taxon>
        <taxon>Bacillati</taxon>
        <taxon>Actinomycetota</taxon>
        <taxon>Actinomycetes</taxon>
        <taxon>Streptosporangiales</taxon>
        <taxon>Nocardiopsidaceae</taxon>
        <taxon>Marinitenerispora</taxon>
    </lineage>
</organism>
<feature type="transmembrane region" description="Helical" evidence="1">
    <location>
        <begin position="75"/>
        <end position="96"/>
    </location>
</feature>
<accession>A0A368T623</accession>
<comment type="caution">
    <text evidence="2">The sequence shown here is derived from an EMBL/GenBank/DDBJ whole genome shotgun (WGS) entry which is preliminary data.</text>
</comment>
<name>A0A368T623_9ACTN</name>
<evidence type="ECO:0000313" key="2">
    <source>
        <dbReference type="EMBL" id="RCV59056.1"/>
    </source>
</evidence>
<evidence type="ECO:0000313" key="3">
    <source>
        <dbReference type="Proteomes" id="UP000253318"/>
    </source>
</evidence>
<keyword evidence="3" id="KW-1185">Reference proteome</keyword>
<dbReference type="OrthoDB" id="10012650at2"/>
<reference evidence="2 3" key="1">
    <citation type="submission" date="2018-04" db="EMBL/GenBank/DDBJ databases">
        <title>Novel actinobacteria from marine sediment.</title>
        <authorList>
            <person name="Ng Z.Y."/>
            <person name="Tan G.Y.A."/>
        </authorList>
    </citation>
    <scope>NUCLEOTIDE SEQUENCE [LARGE SCALE GENOMIC DNA]</scope>
    <source>
        <strain evidence="2 3">TPS81</strain>
    </source>
</reference>
<keyword evidence="1" id="KW-1133">Transmembrane helix</keyword>
<dbReference type="EMBL" id="QEIN01000072">
    <property type="protein sequence ID" value="RCV59056.1"/>
    <property type="molecule type" value="Genomic_DNA"/>
</dbReference>
<dbReference type="Proteomes" id="UP000253318">
    <property type="component" value="Unassembled WGS sequence"/>
</dbReference>
<proteinExistence type="predicted"/>
<gene>
    <name evidence="2" type="ORF">DEF24_11145</name>
</gene>
<protein>
    <submittedName>
        <fullName evidence="2">Uncharacterized protein</fullName>
    </submittedName>
</protein>
<dbReference type="RefSeq" id="WP_114398787.1">
    <property type="nucleotide sequence ID" value="NZ_QEIM01000090.1"/>
</dbReference>
<feature type="transmembrane region" description="Helical" evidence="1">
    <location>
        <begin position="33"/>
        <end position="54"/>
    </location>
</feature>
<dbReference type="AlphaFoldDB" id="A0A368T623"/>
<evidence type="ECO:0000256" key="1">
    <source>
        <dbReference type="SAM" id="Phobius"/>
    </source>
</evidence>
<keyword evidence="1" id="KW-0472">Membrane</keyword>
<sequence>MTSANEFGTGSVNGILLAADPDQYDWSVPGQTLLSWIIGVGVVIAIIGVLIVAGKMIQANFTGDPWIAARGMGELPWIALGIVLLLVAGPAIGILLSRDQGQGDAWGGAIINIPWIQPAEPDNDDDDPPAVSI</sequence>